<keyword evidence="2" id="KW-1185">Reference proteome</keyword>
<comment type="caution">
    <text evidence="1">The sequence shown here is derived from an EMBL/GenBank/DDBJ whole genome shotgun (WGS) entry which is preliminary data.</text>
</comment>
<name>A0A158L140_9BURK</name>
<protein>
    <submittedName>
        <fullName evidence="1">Uncharacterized protein</fullName>
    </submittedName>
</protein>
<dbReference type="OrthoDB" id="964028at2"/>
<dbReference type="Proteomes" id="UP000055019">
    <property type="component" value="Unassembled WGS sequence"/>
</dbReference>
<proteinExistence type="predicted"/>
<gene>
    <name evidence="1" type="ORF">AWB74_07971</name>
</gene>
<dbReference type="AlphaFoldDB" id="A0A158L140"/>
<evidence type="ECO:0000313" key="2">
    <source>
        <dbReference type="Proteomes" id="UP000055019"/>
    </source>
</evidence>
<dbReference type="EMBL" id="FCOM02000084">
    <property type="protein sequence ID" value="SAL87097.1"/>
    <property type="molecule type" value="Genomic_DNA"/>
</dbReference>
<organism evidence="1 2">
    <name type="scientific">Caballeronia arvi</name>
    <dbReference type="NCBI Taxonomy" id="1777135"/>
    <lineage>
        <taxon>Bacteria</taxon>
        <taxon>Pseudomonadati</taxon>
        <taxon>Pseudomonadota</taxon>
        <taxon>Betaproteobacteria</taxon>
        <taxon>Burkholderiales</taxon>
        <taxon>Burkholderiaceae</taxon>
        <taxon>Caballeronia</taxon>
    </lineage>
</organism>
<dbReference type="RefSeq" id="WP_061152077.1">
    <property type="nucleotide sequence ID" value="NZ_FCOM02000084.1"/>
</dbReference>
<reference evidence="1" key="1">
    <citation type="submission" date="2016-01" db="EMBL/GenBank/DDBJ databases">
        <authorList>
            <person name="Peeters C."/>
        </authorList>
    </citation>
    <scope>NUCLEOTIDE SEQUENCE [LARGE SCALE GENOMIC DNA]</scope>
    <source>
        <strain evidence="1">LMG 29317</strain>
    </source>
</reference>
<accession>A0A158L140</accession>
<sequence>MNIEKISLKNGGGFVAKLHVIAAPATGGEGKTYPDNNDIPLGQERTVDLATLNVPDGSKVKLKAIVVWGNDNEAQQAFTYQKGCGKTAHYSITGTTLSNDLGLVNVN</sequence>
<evidence type="ECO:0000313" key="1">
    <source>
        <dbReference type="EMBL" id="SAL87097.1"/>
    </source>
</evidence>